<dbReference type="EMBL" id="JACOPP010000008">
    <property type="protein sequence ID" value="MBC5733673.1"/>
    <property type="molecule type" value="Genomic_DNA"/>
</dbReference>
<sequence>MHAPSCDLLDHLAVLTGVACLSDLRDPLLAPALQDALVRTPAGDFSAAMWQEALTYLSGLRAPGADASACRRSLLDAIAAAAPSPS</sequence>
<protein>
    <submittedName>
        <fullName evidence="1">Uncharacterized protein</fullName>
    </submittedName>
</protein>
<name>A0A8J6JD39_9FIRM</name>
<dbReference type="Proteomes" id="UP000661435">
    <property type="component" value="Unassembled WGS sequence"/>
</dbReference>
<dbReference type="RefSeq" id="WP_186907557.1">
    <property type="nucleotide sequence ID" value="NZ_JACOPP010000008.1"/>
</dbReference>
<reference evidence="1" key="1">
    <citation type="submission" date="2020-08" db="EMBL/GenBank/DDBJ databases">
        <title>Genome public.</title>
        <authorList>
            <person name="Liu C."/>
            <person name="Sun Q."/>
        </authorList>
    </citation>
    <scope>NUCLEOTIDE SEQUENCE</scope>
    <source>
        <strain evidence="1">NSJ-51</strain>
    </source>
</reference>
<proteinExistence type="predicted"/>
<comment type="caution">
    <text evidence="1">The sequence shown here is derived from an EMBL/GenBank/DDBJ whole genome shotgun (WGS) entry which is preliminary data.</text>
</comment>
<keyword evidence="2" id="KW-1185">Reference proteome</keyword>
<evidence type="ECO:0000313" key="2">
    <source>
        <dbReference type="Proteomes" id="UP000661435"/>
    </source>
</evidence>
<gene>
    <name evidence="1" type="ORF">H8S57_08005</name>
</gene>
<evidence type="ECO:0000313" key="1">
    <source>
        <dbReference type="EMBL" id="MBC5733673.1"/>
    </source>
</evidence>
<accession>A0A8J6JD39</accession>
<dbReference type="AlphaFoldDB" id="A0A8J6JD39"/>
<organism evidence="1 2">
    <name type="scientific">Lawsonibacter hominis</name>
    <dbReference type="NCBI Taxonomy" id="2763053"/>
    <lineage>
        <taxon>Bacteria</taxon>
        <taxon>Bacillati</taxon>
        <taxon>Bacillota</taxon>
        <taxon>Clostridia</taxon>
        <taxon>Eubacteriales</taxon>
        <taxon>Oscillospiraceae</taxon>
        <taxon>Lawsonibacter</taxon>
    </lineage>
</organism>